<dbReference type="AlphaFoldDB" id="A0A1J7ILX4"/>
<accession>A0A1J7ILX4</accession>
<dbReference type="PANTHER" id="PTHR43857">
    <property type="entry name" value="BLR7761 PROTEIN"/>
    <property type="match status" value="1"/>
</dbReference>
<name>A0A1J7ILX4_9PEZI</name>
<proteinExistence type="predicted"/>
<dbReference type="OrthoDB" id="538640at2759"/>
<organism evidence="1 2">
    <name type="scientific">Coniochaeta ligniaria NRRL 30616</name>
    <dbReference type="NCBI Taxonomy" id="1408157"/>
    <lineage>
        <taxon>Eukaryota</taxon>
        <taxon>Fungi</taxon>
        <taxon>Dikarya</taxon>
        <taxon>Ascomycota</taxon>
        <taxon>Pezizomycotina</taxon>
        <taxon>Sordariomycetes</taxon>
        <taxon>Sordariomycetidae</taxon>
        <taxon>Coniochaetales</taxon>
        <taxon>Coniochaetaceae</taxon>
        <taxon>Coniochaeta</taxon>
    </lineage>
</organism>
<dbReference type="InterPro" id="IPR035959">
    <property type="entry name" value="RutC-like_sf"/>
</dbReference>
<gene>
    <name evidence="1" type="ORF">CONLIGDRAFT_681341</name>
</gene>
<dbReference type="STRING" id="1408157.A0A1J7ILX4"/>
<dbReference type="CDD" id="cd06154">
    <property type="entry name" value="YjgF_YER057c_UK114_like_6"/>
    <property type="match status" value="1"/>
</dbReference>
<evidence type="ECO:0000313" key="1">
    <source>
        <dbReference type="EMBL" id="OIW28381.1"/>
    </source>
</evidence>
<dbReference type="PROSITE" id="PS51257">
    <property type="entry name" value="PROKAR_LIPOPROTEIN"/>
    <property type="match status" value="1"/>
</dbReference>
<evidence type="ECO:0000313" key="2">
    <source>
        <dbReference type="Proteomes" id="UP000182658"/>
    </source>
</evidence>
<dbReference type="InParanoid" id="A0A1J7ILX4"/>
<sequence>MSDRKLISSGSPFEAQIGYSRAVSSGNWVFVSGCTGYDYKTGTISNDVAEQAEQTMSNINEALAEAGAVMRDIVRVRYILPDRSDFSKTWPVLQKWLGDVRPAATMIQAGLMEEVMKIEIEVTARKPDLSDSGLSGDATGLLEFSF</sequence>
<dbReference type="Gene3D" id="3.30.1330.40">
    <property type="entry name" value="RutC-like"/>
    <property type="match status" value="1"/>
</dbReference>
<dbReference type="InterPro" id="IPR006175">
    <property type="entry name" value="YjgF/YER057c/UK114"/>
</dbReference>
<dbReference type="EMBL" id="KV875098">
    <property type="protein sequence ID" value="OIW28381.1"/>
    <property type="molecule type" value="Genomic_DNA"/>
</dbReference>
<protein>
    <submittedName>
        <fullName evidence="1">YjgF-like protein</fullName>
    </submittedName>
</protein>
<dbReference type="PANTHER" id="PTHR43857:SF1">
    <property type="entry name" value="YJGH FAMILY PROTEIN"/>
    <property type="match status" value="1"/>
</dbReference>
<dbReference type="SUPFAM" id="SSF55298">
    <property type="entry name" value="YjgF-like"/>
    <property type="match status" value="1"/>
</dbReference>
<keyword evidence="2" id="KW-1185">Reference proteome</keyword>
<dbReference type="Pfam" id="PF01042">
    <property type="entry name" value="Ribonuc_L-PSP"/>
    <property type="match status" value="1"/>
</dbReference>
<dbReference type="Proteomes" id="UP000182658">
    <property type="component" value="Unassembled WGS sequence"/>
</dbReference>
<reference evidence="1 2" key="1">
    <citation type="submission" date="2016-10" db="EMBL/GenBank/DDBJ databases">
        <title>Draft genome sequence of Coniochaeta ligniaria NRRL30616, a lignocellulolytic fungus for bioabatement of inhibitors in plant biomass hydrolysates.</title>
        <authorList>
            <consortium name="DOE Joint Genome Institute"/>
            <person name="Jimenez D.J."/>
            <person name="Hector R.E."/>
            <person name="Riley R."/>
            <person name="Sun H."/>
            <person name="Grigoriev I.V."/>
            <person name="Van Elsas J.D."/>
            <person name="Nichols N.N."/>
        </authorList>
    </citation>
    <scope>NUCLEOTIDE SEQUENCE [LARGE SCALE GENOMIC DNA]</scope>
    <source>
        <strain evidence="1 2">NRRL 30616</strain>
    </source>
</reference>